<name>A0A391NKH2_9EUKA</name>
<proteinExistence type="predicted"/>
<dbReference type="EMBL" id="BDIP01000843">
    <property type="protein sequence ID" value="GCA62527.1"/>
    <property type="molecule type" value="Genomic_DNA"/>
</dbReference>
<evidence type="ECO:0000313" key="3">
    <source>
        <dbReference type="Proteomes" id="UP000265618"/>
    </source>
</evidence>
<evidence type="ECO:0000313" key="2">
    <source>
        <dbReference type="EMBL" id="GCA62829.1"/>
    </source>
</evidence>
<keyword evidence="3" id="KW-1185">Reference proteome</keyword>
<evidence type="ECO:0000313" key="1">
    <source>
        <dbReference type="EMBL" id="GCA62527.1"/>
    </source>
</evidence>
<comment type="caution">
    <text evidence="1">The sequence shown here is derived from an EMBL/GenBank/DDBJ whole genome shotgun (WGS) entry which is preliminary data.</text>
</comment>
<dbReference type="AlphaFoldDB" id="A0A391NKH2"/>
<sequence>MAEMRDGLSDATMEDALEDVLDCNRRALEELGEEWREEPLEAPDTRTQCASVTEYPSCGNHILKSVIAVFCGKARPGILCIPRGHFAYALTDTDAEVQ</sequence>
<gene>
    <name evidence="1" type="ORF">KIPB_004090</name>
    <name evidence="2" type="ORF">KIPB_006068</name>
</gene>
<reference evidence="1" key="1">
    <citation type="submission" date="2016-10" db="EMBL/GenBank/DDBJ databases">
        <authorList>
            <person name="Tanifuji G."/>
            <person name="Kume K."/>
            <person name="Nakayama T."/>
            <person name="Takabayashi S."/>
            <person name="Hashimoto T."/>
        </authorList>
    </citation>
    <scope>NUCLEOTIDE SEQUENCE</scope>
    <source>
        <strain evidence="1">NY0173</strain>
    </source>
</reference>
<dbReference type="EMBL" id="BDIP01001511">
    <property type="protein sequence ID" value="GCA62829.1"/>
    <property type="molecule type" value="Genomic_DNA"/>
</dbReference>
<protein>
    <submittedName>
        <fullName evidence="1">Uncharacterized protein</fullName>
    </submittedName>
</protein>
<organism evidence="1 3">
    <name type="scientific">Kipferlia bialata</name>
    <dbReference type="NCBI Taxonomy" id="797122"/>
    <lineage>
        <taxon>Eukaryota</taxon>
        <taxon>Metamonada</taxon>
        <taxon>Carpediemonas-like organisms</taxon>
        <taxon>Kipferlia</taxon>
    </lineage>
</organism>
<accession>A0A391NKH2</accession>
<dbReference type="Proteomes" id="UP000265618">
    <property type="component" value="Unassembled WGS sequence"/>
</dbReference>
<reference evidence="1 3" key="2">
    <citation type="journal article" date="2018" name="PLoS ONE">
        <title>The draft genome of Kipferlia bialata reveals reductive genome evolution in fornicate parasites.</title>
        <authorList>
            <person name="Tanifuji G."/>
            <person name="Takabayashi S."/>
            <person name="Kume K."/>
            <person name="Takagi M."/>
            <person name="Nakayama T."/>
            <person name="Kamikawa R."/>
            <person name="Inagaki Y."/>
            <person name="Hashimoto T."/>
        </authorList>
    </citation>
    <scope>NUCLEOTIDE SEQUENCE [LARGE SCALE GENOMIC DNA]</scope>
    <source>
        <strain evidence="1">NY0173</strain>
    </source>
</reference>